<keyword evidence="6" id="KW-0325">Glycoprotein</keyword>
<evidence type="ECO:0000256" key="8">
    <source>
        <dbReference type="SAM" id="MobiDB-lite"/>
    </source>
</evidence>
<dbReference type="Proteomes" id="UP000019484">
    <property type="component" value="Unassembled WGS sequence"/>
</dbReference>
<dbReference type="GO" id="GO:0005886">
    <property type="term" value="C:plasma membrane"/>
    <property type="evidence" value="ECO:0007669"/>
    <property type="project" value="UniProtKB-SubCell"/>
</dbReference>
<feature type="region of interest" description="Disordered" evidence="8">
    <location>
        <begin position="267"/>
        <end position="287"/>
    </location>
</feature>
<reference evidence="12 13" key="1">
    <citation type="submission" date="2013-03" db="EMBL/GenBank/DDBJ databases">
        <title>The Genome Sequence of Capronia coronata CBS 617.96.</title>
        <authorList>
            <consortium name="The Broad Institute Genomics Platform"/>
            <person name="Cuomo C."/>
            <person name="de Hoog S."/>
            <person name="Gorbushina A."/>
            <person name="Walker B."/>
            <person name="Young S.K."/>
            <person name="Zeng Q."/>
            <person name="Gargeya S."/>
            <person name="Fitzgerald M."/>
            <person name="Haas B."/>
            <person name="Abouelleil A."/>
            <person name="Allen A.W."/>
            <person name="Alvarado L."/>
            <person name="Arachchi H.M."/>
            <person name="Berlin A.M."/>
            <person name="Chapman S.B."/>
            <person name="Gainer-Dewar J."/>
            <person name="Goldberg J."/>
            <person name="Griggs A."/>
            <person name="Gujja S."/>
            <person name="Hansen M."/>
            <person name="Howarth C."/>
            <person name="Imamovic A."/>
            <person name="Ireland A."/>
            <person name="Larimer J."/>
            <person name="McCowan C."/>
            <person name="Murphy C."/>
            <person name="Pearson M."/>
            <person name="Poon T.W."/>
            <person name="Priest M."/>
            <person name="Roberts A."/>
            <person name="Saif S."/>
            <person name="Shea T."/>
            <person name="Sisk P."/>
            <person name="Sykes S."/>
            <person name="Wortman J."/>
            <person name="Nusbaum C."/>
            <person name="Birren B."/>
        </authorList>
    </citation>
    <scope>NUCLEOTIDE SEQUENCE [LARGE SCALE GENOMIC DNA]</scope>
    <source>
        <strain evidence="12 13">CBS 617.96</strain>
    </source>
</reference>
<dbReference type="PANTHER" id="PTHR34992">
    <property type="entry name" value="HYPHAL ANASTAMOSIS-7 PROTEIN"/>
    <property type="match status" value="1"/>
</dbReference>
<dbReference type="HOGENOM" id="CLU_067864_1_0_1"/>
<evidence type="ECO:0000256" key="1">
    <source>
        <dbReference type="ARBA" id="ARBA00004609"/>
    </source>
</evidence>
<keyword evidence="3" id="KW-0336">GPI-anchor</keyword>
<dbReference type="CDD" id="cd21176">
    <property type="entry name" value="LPMO_auxiliary-like"/>
    <property type="match status" value="1"/>
</dbReference>
<comment type="subcellular location">
    <subcellularLocation>
        <location evidence="1">Cell membrane</location>
        <topology evidence="1">Lipid-anchor</topology>
        <topology evidence="1">GPI-anchor</topology>
    </subcellularLocation>
</comment>
<comment type="caution">
    <text evidence="12">The sequence shown here is derived from an EMBL/GenBank/DDBJ whole genome shotgun (WGS) entry which is preliminary data.</text>
</comment>
<feature type="signal peptide" evidence="10">
    <location>
        <begin position="1"/>
        <end position="21"/>
    </location>
</feature>
<evidence type="ECO:0000256" key="7">
    <source>
        <dbReference type="ARBA" id="ARBA00023288"/>
    </source>
</evidence>
<dbReference type="GeneID" id="19154911"/>
<feature type="transmembrane region" description="Helical" evidence="9">
    <location>
        <begin position="222"/>
        <end position="245"/>
    </location>
</feature>
<organism evidence="12 13">
    <name type="scientific">Capronia coronata CBS 617.96</name>
    <dbReference type="NCBI Taxonomy" id="1182541"/>
    <lineage>
        <taxon>Eukaryota</taxon>
        <taxon>Fungi</taxon>
        <taxon>Dikarya</taxon>
        <taxon>Ascomycota</taxon>
        <taxon>Pezizomycotina</taxon>
        <taxon>Eurotiomycetes</taxon>
        <taxon>Chaetothyriomycetidae</taxon>
        <taxon>Chaetothyriales</taxon>
        <taxon>Herpotrichiellaceae</taxon>
        <taxon>Capronia</taxon>
    </lineage>
</organism>
<evidence type="ECO:0000256" key="6">
    <source>
        <dbReference type="ARBA" id="ARBA00023180"/>
    </source>
</evidence>
<dbReference type="Pfam" id="PF20238">
    <property type="entry name" value="BIM1-like_dom"/>
    <property type="match status" value="1"/>
</dbReference>
<keyword evidence="5 9" id="KW-0472">Membrane</keyword>
<protein>
    <recommendedName>
        <fullName evidence="11">Copper acquisition factor BIM1-like domain-containing protein</fullName>
    </recommendedName>
</protein>
<evidence type="ECO:0000313" key="13">
    <source>
        <dbReference type="Proteomes" id="UP000019484"/>
    </source>
</evidence>
<keyword evidence="9" id="KW-0812">Transmembrane</keyword>
<feature type="compositionally biased region" description="Low complexity" evidence="8">
    <location>
        <begin position="196"/>
        <end position="217"/>
    </location>
</feature>
<dbReference type="OrthoDB" id="2587363at2759"/>
<feature type="region of interest" description="Disordered" evidence="8">
    <location>
        <begin position="182"/>
        <end position="218"/>
    </location>
</feature>
<dbReference type="EMBL" id="AMWN01000001">
    <property type="protein sequence ID" value="EXJ94883.1"/>
    <property type="molecule type" value="Genomic_DNA"/>
</dbReference>
<dbReference type="eggNOG" id="ENOG502S3DR">
    <property type="taxonomic scope" value="Eukaryota"/>
</dbReference>
<keyword evidence="7" id="KW-0449">Lipoprotein</keyword>
<keyword evidence="2" id="KW-1003">Cell membrane</keyword>
<dbReference type="InterPro" id="IPR046530">
    <property type="entry name" value="BIM1-like_dom"/>
</dbReference>
<evidence type="ECO:0000256" key="3">
    <source>
        <dbReference type="ARBA" id="ARBA00022622"/>
    </source>
</evidence>
<feature type="chain" id="PRO_5004934646" description="Copper acquisition factor BIM1-like domain-containing protein" evidence="10">
    <location>
        <begin position="22"/>
        <end position="287"/>
    </location>
</feature>
<evidence type="ECO:0000256" key="5">
    <source>
        <dbReference type="ARBA" id="ARBA00023136"/>
    </source>
</evidence>
<evidence type="ECO:0000256" key="9">
    <source>
        <dbReference type="SAM" id="Phobius"/>
    </source>
</evidence>
<dbReference type="GO" id="GO:0098552">
    <property type="term" value="C:side of membrane"/>
    <property type="evidence" value="ECO:0007669"/>
    <property type="project" value="UniProtKB-KW"/>
</dbReference>
<feature type="domain" description="Copper acquisition factor BIM1-like" evidence="11">
    <location>
        <begin position="33"/>
        <end position="178"/>
    </location>
</feature>
<dbReference type="AlphaFoldDB" id="W9YQT6"/>
<dbReference type="RefSeq" id="XP_007719112.1">
    <property type="nucleotide sequence ID" value="XM_007720922.1"/>
</dbReference>
<dbReference type="PANTHER" id="PTHR34992:SF5">
    <property type="entry name" value="ANCHORED PROTEIN, PUTATIVE (AFU_ORTHOLOGUE AFUA_6G02800)-RELATED"/>
    <property type="match status" value="1"/>
</dbReference>
<gene>
    <name evidence="12" type="ORF">A1O1_00001</name>
</gene>
<dbReference type="InterPro" id="IPR046936">
    <property type="entry name" value="BIM1-like"/>
</dbReference>
<name>W9YQT6_9EURO</name>
<keyword evidence="9" id="KW-1133">Transmembrane helix</keyword>
<dbReference type="STRING" id="1182541.W9YQT6"/>
<evidence type="ECO:0000259" key="11">
    <source>
        <dbReference type="Pfam" id="PF20238"/>
    </source>
</evidence>
<keyword evidence="13" id="KW-1185">Reference proteome</keyword>
<evidence type="ECO:0000313" key="12">
    <source>
        <dbReference type="EMBL" id="EXJ94883.1"/>
    </source>
</evidence>
<evidence type="ECO:0000256" key="2">
    <source>
        <dbReference type="ARBA" id="ARBA00022475"/>
    </source>
</evidence>
<proteinExistence type="predicted"/>
<keyword evidence="4 10" id="KW-0732">Signal</keyword>
<sequence>MLSVPNVLLLLLAYTAGRARAQEEHGEEASKEMGPVAFMWPPDRLWGADVDNRAPCGSASAPGNRTIFPLLNGVVSLVAQDESWEMTVSISYNSNPTSNDDFEEIIAATHIPEVDEGHTCYPVPNPPTDVEAGANATLQLKYTSDFDTDKNETFYACADISFVSTSQFDVSVPCFNATTEDFTISDNDSSDDDSSDGTSTSSSASSSTTSSSSSSSGLSGGAIAGIVVGVVAGVIIIAGLVFYGWRRDKQLKRLRRAENNLRNIKWDEQNRASESSQPDIPLGNMAK</sequence>
<accession>W9YQT6</accession>
<evidence type="ECO:0000256" key="10">
    <source>
        <dbReference type="SAM" id="SignalP"/>
    </source>
</evidence>
<evidence type="ECO:0000256" key="4">
    <source>
        <dbReference type="ARBA" id="ARBA00022729"/>
    </source>
</evidence>